<reference evidence="1" key="2">
    <citation type="journal article" date="2008" name="Genome Biol.">
        <title>Improved genome assembly and evidence-based global gene model set for the chordate Ciona intestinalis: new insight into intron and operon populations.</title>
        <authorList>
            <person name="Satou Y."/>
            <person name="Mineta K."/>
            <person name="Ogasawara M."/>
            <person name="Sasakura Y."/>
            <person name="Shoguchi E."/>
            <person name="Ueno K."/>
            <person name="Yamada L."/>
            <person name="Matsumoto J."/>
            <person name="Wasserscheid J."/>
            <person name="Dewar K."/>
            <person name="Wiley G.B."/>
            <person name="Macmil S.L."/>
            <person name="Roe B.A."/>
            <person name="Zeller R.W."/>
            <person name="Hastings K.E."/>
            <person name="Lemaire P."/>
            <person name="Lindquist E."/>
            <person name="Endo T."/>
            <person name="Hotta K."/>
            <person name="Inaba K."/>
        </authorList>
    </citation>
    <scope>NUCLEOTIDE SEQUENCE [LARGE SCALE GENOMIC DNA]</scope>
    <source>
        <strain evidence="1">wild type</strain>
    </source>
</reference>
<dbReference type="InParanoid" id="H2XLY9"/>
<dbReference type="HOGENOM" id="CLU_2855446_0_0_1"/>
<accession>H2XLY9</accession>
<reference evidence="1" key="4">
    <citation type="submission" date="2025-09" db="UniProtKB">
        <authorList>
            <consortium name="Ensembl"/>
        </authorList>
    </citation>
    <scope>IDENTIFICATION</scope>
</reference>
<name>H2XLY9_CIOIN</name>
<keyword evidence="2" id="KW-1185">Reference proteome</keyword>
<evidence type="ECO:0000313" key="2">
    <source>
        <dbReference type="Proteomes" id="UP000008144"/>
    </source>
</evidence>
<reference evidence="1" key="3">
    <citation type="submission" date="2025-08" db="UniProtKB">
        <authorList>
            <consortium name="Ensembl"/>
        </authorList>
    </citation>
    <scope>IDENTIFICATION</scope>
</reference>
<dbReference type="Proteomes" id="UP000008144">
    <property type="component" value="Chromosome 11"/>
</dbReference>
<organism evidence="1 2">
    <name type="scientific">Ciona intestinalis</name>
    <name type="common">Transparent sea squirt</name>
    <name type="synonym">Ascidia intestinalis</name>
    <dbReference type="NCBI Taxonomy" id="7719"/>
    <lineage>
        <taxon>Eukaryota</taxon>
        <taxon>Metazoa</taxon>
        <taxon>Chordata</taxon>
        <taxon>Tunicata</taxon>
        <taxon>Ascidiacea</taxon>
        <taxon>Phlebobranchia</taxon>
        <taxon>Cionidae</taxon>
        <taxon>Ciona</taxon>
    </lineage>
</organism>
<proteinExistence type="predicted"/>
<dbReference type="EMBL" id="EAAA01000791">
    <property type="status" value="NOT_ANNOTATED_CDS"/>
    <property type="molecule type" value="Genomic_DNA"/>
</dbReference>
<evidence type="ECO:0000313" key="1">
    <source>
        <dbReference type="Ensembl" id="ENSCINP00000030671.1"/>
    </source>
</evidence>
<dbReference type="Ensembl" id="ENSCINT00000034447.1">
    <property type="protein sequence ID" value="ENSCINP00000030671.1"/>
    <property type="gene ID" value="ENSCING00000019780.1"/>
</dbReference>
<protein>
    <submittedName>
        <fullName evidence="1">Uncharacterized protein</fullName>
    </submittedName>
</protein>
<sequence>GQDQIIPLLSHLNNLHLSKLIFYLEKLFLLAFLEENFTSVSIYNCVAKFTKYIYLFLIFDHILHD</sequence>
<reference evidence="2" key="1">
    <citation type="journal article" date="2002" name="Science">
        <title>The draft genome of Ciona intestinalis: insights into chordate and vertebrate origins.</title>
        <authorList>
            <person name="Dehal P."/>
            <person name="Satou Y."/>
            <person name="Campbell R.K."/>
            <person name="Chapman J."/>
            <person name="Degnan B."/>
            <person name="De Tomaso A."/>
            <person name="Davidson B."/>
            <person name="Di Gregorio A."/>
            <person name="Gelpke M."/>
            <person name="Goodstein D.M."/>
            <person name="Harafuji N."/>
            <person name="Hastings K.E."/>
            <person name="Ho I."/>
            <person name="Hotta K."/>
            <person name="Huang W."/>
            <person name="Kawashima T."/>
            <person name="Lemaire P."/>
            <person name="Martinez D."/>
            <person name="Meinertzhagen I.A."/>
            <person name="Necula S."/>
            <person name="Nonaka M."/>
            <person name="Putnam N."/>
            <person name="Rash S."/>
            <person name="Saiga H."/>
            <person name="Satake M."/>
            <person name="Terry A."/>
            <person name="Yamada L."/>
            <person name="Wang H.G."/>
            <person name="Awazu S."/>
            <person name="Azumi K."/>
            <person name="Boore J."/>
            <person name="Branno M."/>
            <person name="Chin-Bow S."/>
            <person name="DeSantis R."/>
            <person name="Doyle S."/>
            <person name="Francino P."/>
            <person name="Keys D.N."/>
            <person name="Haga S."/>
            <person name="Hayashi H."/>
            <person name="Hino K."/>
            <person name="Imai K.S."/>
            <person name="Inaba K."/>
            <person name="Kano S."/>
            <person name="Kobayashi K."/>
            <person name="Kobayashi M."/>
            <person name="Lee B.I."/>
            <person name="Makabe K.W."/>
            <person name="Manohar C."/>
            <person name="Matassi G."/>
            <person name="Medina M."/>
            <person name="Mochizuki Y."/>
            <person name="Mount S."/>
            <person name="Morishita T."/>
            <person name="Miura S."/>
            <person name="Nakayama A."/>
            <person name="Nishizaka S."/>
            <person name="Nomoto H."/>
            <person name="Ohta F."/>
            <person name="Oishi K."/>
            <person name="Rigoutsos I."/>
            <person name="Sano M."/>
            <person name="Sasaki A."/>
            <person name="Sasakura Y."/>
            <person name="Shoguchi E."/>
            <person name="Shin-i T."/>
            <person name="Spagnuolo A."/>
            <person name="Stainier D."/>
            <person name="Suzuki M.M."/>
            <person name="Tassy O."/>
            <person name="Takatori N."/>
            <person name="Tokuoka M."/>
            <person name="Yagi K."/>
            <person name="Yoshizaki F."/>
            <person name="Wada S."/>
            <person name="Zhang C."/>
            <person name="Hyatt P.D."/>
            <person name="Larimer F."/>
            <person name="Detter C."/>
            <person name="Doggett N."/>
            <person name="Glavina T."/>
            <person name="Hawkins T."/>
            <person name="Richardson P."/>
            <person name="Lucas S."/>
            <person name="Kohara Y."/>
            <person name="Levine M."/>
            <person name="Satoh N."/>
            <person name="Rokhsar D.S."/>
        </authorList>
    </citation>
    <scope>NUCLEOTIDE SEQUENCE [LARGE SCALE GENOMIC DNA]</scope>
</reference>
<dbReference type="AlphaFoldDB" id="H2XLY9"/>